<protein>
    <recommendedName>
        <fullName evidence="4">Lipoprotein</fullName>
    </recommendedName>
</protein>
<comment type="caution">
    <text evidence="2">The sequence shown here is derived from an EMBL/GenBank/DDBJ whole genome shotgun (WGS) entry which is preliminary data.</text>
</comment>
<reference evidence="2" key="1">
    <citation type="submission" date="2022-06" db="EMBL/GenBank/DDBJ databases">
        <title>Vallitalea longa sp. nov., an anaerobic bacterium isolated from marine sediment.</title>
        <authorList>
            <person name="Hirano S."/>
            <person name="Terahara T."/>
            <person name="Mori K."/>
            <person name="Hamada M."/>
            <person name="Matsumoto R."/>
            <person name="Kobayashi T."/>
        </authorList>
    </citation>
    <scope>NUCLEOTIDE SEQUENCE</scope>
    <source>
        <strain evidence="2">SH18-1</strain>
    </source>
</reference>
<evidence type="ECO:0000256" key="1">
    <source>
        <dbReference type="SAM" id="SignalP"/>
    </source>
</evidence>
<evidence type="ECO:0008006" key="4">
    <source>
        <dbReference type="Google" id="ProtNLM"/>
    </source>
</evidence>
<gene>
    <name evidence="2" type="ORF">SH1V18_11070</name>
</gene>
<accession>A0A9W5Y7U5</accession>
<feature type="signal peptide" evidence="1">
    <location>
        <begin position="1"/>
        <end position="22"/>
    </location>
</feature>
<proteinExistence type="predicted"/>
<keyword evidence="1" id="KW-0732">Signal</keyword>
<dbReference type="AlphaFoldDB" id="A0A9W5Y7U5"/>
<evidence type="ECO:0000313" key="3">
    <source>
        <dbReference type="Proteomes" id="UP001144256"/>
    </source>
</evidence>
<evidence type="ECO:0000313" key="2">
    <source>
        <dbReference type="EMBL" id="GKX28627.1"/>
    </source>
</evidence>
<dbReference type="PROSITE" id="PS51257">
    <property type="entry name" value="PROKAR_LIPOPROTEIN"/>
    <property type="match status" value="1"/>
</dbReference>
<dbReference type="RefSeq" id="WP_281813113.1">
    <property type="nucleotide sequence ID" value="NZ_BRLB01000001.1"/>
</dbReference>
<organism evidence="2 3">
    <name type="scientific">Vallitalea longa</name>
    <dbReference type="NCBI Taxonomy" id="2936439"/>
    <lineage>
        <taxon>Bacteria</taxon>
        <taxon>Bacillati</taxon>
        <taxon>Bacillota</taxon>
        <taxon>Clostridia</taxon>
        <taxon>Lachnospirales</taxon>
        <taxon>Vallitaleaceae</taxon>
        <taxon>Vallitalea</taxon>
    </lineage>
</organism>
<dbReference type="EMBL" id="BRLB01000001">
    <property type="protein sequence ID" value="GKX28627.1"/>
    <property type="molecule type" value="Genomic_DNA"/>
</dbReference>
<feature type="chain" id="PRO_5040941064" description="Lipoprotein" evidence="1">
    <location>
        <begin position="23"/>
        <end position="175"/>
    </location>
</feature>
<sequence length="175" mass="20469">MKAKRLLILFCFILILSSCKYSKEEDTLPVIIMKEAKNDEEHYILYTDGENIILKNINEDSETVVKKCLESIKQVLVLPEIDINSDLPDPEDMTVYKEITPYTYEMSLESSAKHILALKKDGWSIIAEYANYLYRDIYMQKDKRYMRIIVLENKIKIFDNIGGGVPSPWLYINEK</sequence>
<name>A0A9W5Y7U5_9FIRM</name>
<keyword evidence="3" id="KW-1185">Reference proteome</keyword>
<dbReference type="Proteomes" id="UP001144256">
    <property type="component" value="Unassembled WGS sequence"/>
</dbReference>